<evidence type="ECO:0000313" key="3">
    <source>
        <dbReference type="Proteomes" id="UP000031737"/>
    </source>
</evidence>
<feature type="region of interest" description="Disordered" evidence="1">
    <location>
        <begin position="48"/>
        <end position="67"/>
    </location>
</feature>
<keyword evidence="3" id="KW-1185">Reference proteome</keyword>
<dbReference type="EMBL" id="AUPL01002916">
    <property type="protein sequence ID" value="ESL09363.1"/>
    <property type="molecule type" value="Genomic_DNA"/>
</dbReference>
<dbReference type="AlphaFoldDB" id="A0A061J1R8"/>
<reference evidence="2 3" key="1">
    <citation type="submission" date="2013-07" db="EMBL/GenBank/DDBJ databases">
        <authorList>
            <person name="Stoco P.H."/>
            <person name="Wagner G."/>
            <person name="Gerber A."/>
            <person name="Zaha A."/>
            <person name="Thompson C."/>
            <person name="Bartholomeu D.C."/>
            <person name="Luckemeyer D.D."/>
            <person name="Bahia D."/>
            <person name="Loreto E."/>
            <person name="Prestes E.B."/>
            <person name="Lima F.M."/>
            <person name="Rodrigues-Luiz G."/>
            <person name="Vallejo G.A."/>
            <person name="Filho J.F."/>
            <person name="Monteiro K.M."/>
            <person name="Tyler K.M."/>
            <person name="de Almeida L.G."/>
            <person name="Ortiz M.F."/>
            <person name="Siervo M.A."/>
            <person name="de Moraes M.H."/>
            <person name="Cunha O.L."/>
            <person name="Mendonca-Neto R."/>
            <person name="Silva R."/>
            <person name="Teixeira S.M."/>
            <person name="Murta S.M."/>
            <person name="Sincero T.C."/>
            <person name="Mendes T.A."/>
            <person name="Urmenyi T.P."/>
            <person name="Silva V.G."/>
            <person name="da Rocha W.D."/>
            <person name="Andersson B."/>
            <person name="Romanha A.J."/>
            <person name="Steindel M."/>
            <person name="de Vasconcelos A.T."/>
            <person name="Grisard E.C."/>
        </authorList>
    </citation>
    <scope>NUCLEOTIDE SEQUENCE [LARGE SCALE GENOMIC DNA]</scope>
    <source>
        <strain evidence="2 3">SC58</strain>
    </source>
</reference>
<dbReference type="Pfam" id="PF15305">
    <property type="entry name" value="IFT43"/>
    <property type="match status" value="1"/>
</dbReference>
<evidence type="ECO:0000313" key="2">
    <source>
        <dbReference type="EMBL" id="ESL09363.1"/>
    </source>
</evidence>
<gene>
    <name evidence="2" type="ORF">TRSC58_02916</name>
</gene>
<dbReference type="VEuPathDB" id="TriTrypDB:TRSC58_02916"/>
<evidence type="ECO:0000256" key="1">
    <source>
        <dbReference type="SAM" id="MobiDB-lite"/>
    </source>
</evidence>
<comment type="caution">
    <text evidence="2">The sequence shown here is derived from an EMBL/GenBank/DDBJ whole genome shotgun (WGS) entry which is preliminary data.</text>
</comment>
<organism evidence="2 3">
    <name type="scientific">Trypanosoma rangeli SC58</name>
    <dbReference type="NCBI Taxonomy" id="429131"/>
    <lineage>
        <taxon>Eukaryota</taxon>
        <taxon>Discoba</taxon>
        <taxon>Euglenozoa</taxon>
        <taxon>Kinetoplastea</taxon>
        <taxon>Metakinetoplastina</taxon>
        <taxon>Trypanosomatida</taxon>
        <taxon>Trypanosomatidae</taxon>
        <taxon>Trypanosoma</taxon>
        <taxon>Herpetosoma</taxon>
    </lineage>
</organism>
<proteinExistence type="predicted"/>
<feature type="compositionally biased region" description="Basic and acidic residues" evidence="1">
    <location>
        <begin position="223"/>
        <end position="248"/>
    </location>
</feature>
<feature type="compositionally biased region" description="Polar residues" evidence="1">
    <location>
        <begin position="279"/>
        <end position="288"/>
    </location>
</feature>
<evidence type="ECO:0008006" key="4">
    <source>
        <dbReference type="Google" id="ProtNLM"/>
    </source>
</evidence>
<feature type="compositionally biased region" description="Polar residues" evidence="1">
    <location>
        <begin position="251"/>
        <end position="262"/>
    </location>
</feature>
<sequence length="303" mass="33345">MPPKFGRRAEGVDNDNIDAAAAVLSQKVSTEADTKRLPDEVVSKDKLRNLDDGVDEHTHEQTARRAVEEKEQLVKRIAEAPVGYTPTMPKLAELDLSDLWNDFLSTIHQDFDISALTSCLSQQLDDEDVTWNPDMLLVQLTSDMLDAAESGDSAPFASDPATLEATSEARRKHKKFLESADEMIEPTRGRRHRSSAKVEEQTTSENASHIPLSREAGGNVSSERPEKHAERTLRKESHRSDKEPRGKDPTVSISSTQHSTRANAPLAGDANRKKAESKATAQGSSTRRAVSGRSDLPSKAEKK</sequence>
<name>A0A061J1R8_TRYRA</name>
<dbReference type="InterPro" id="IPR029302">
    <property type="entry name" value="IFT43"/>
</dbReference>
<protein>
    <recommendedName>
        <fullName evidence="4">Intraflagellar transport protein 43</fullName>
    </recommendedName>
</protein>
<dbReference type="GO" id="GO:0030991">
    <property type="term" value="C:intraciliary transport particle A"/>
    <property type="evidence" value="ECO:0007669"/>
    <property type="project" value="InterPro"/>
</dbReference>
<feature type="region of interest" description="Disordered" evidence="1">
    <location>
        <begin position="149"/>
        <end position="303"/>
    </location>
</feature>
<dbReference type="OrthoDB" id="267109at2759"/>
<dbReference type="Proteomes" id="UP000031737">
    <property type="component" value="Unassembled WGS sequence"/>
</dbReference>
<accession>A0A061J1R8</accession>